<dbReference type="InterPro" id="IPR029071">
    <property type="entry name" value="Ubiquitin-like_domsf"/>
</dbReference>
<dbReference type="Gene3D" id="3.30.420.210">
    <property type="entry name" value="SEP domain"/>
    <property type="match status" value="1"/>
</dbReference>
<dbReference type="InterPro" id="IPR009060">
    <property type="entry name" value="UBA-like_sf"/>
</dbReference>
<dbReference type="GO" id="GO:0043130">
    <property type="term" value="F:ubiquitin binding"/>
    <property type="evidence" value="ECO:0007669"/>
    <property type="project" value="TreeGrafter"/>
</dbReference>
<keyword evidence="5" id="KW-1185">Reference proteome</keyword>
<accession>A0A9N9LKD3</accession>
<dbReference type="GO" id="GO:0043161">
    <property type="term" value="P:proteasome-mediated ubiquitin-dependent protein catabolic process"/>
    <property type="evidence" value="ECO:0007669"/>
    <property type="project" value="TreeGrafter"/>
</dbReference>
<dbReference type="OrthoDB" id="25887at2759"/>
<evidence type="ECO:0000313" key="5">
    <source>
        <dbReference type="Proteomes" id="UP000701801"/>
    </source>
</evidence>
<dbReference type="SUPFAM" id="SSF46934">
    <property type="entry name" value="UBA-like"/>
    <property type="match status" value="1"/>
</dbReference>
<comment type="caution">
    <text evidence="4">The sequence shown here is derived from an EMBL/GenBank/DDBJ whole genome shotgun (WGS) entry which is preliminary data.</text>
</comment>
<dbReference type="InterPro" id="IPR001012">
    <property type="entry name" value="UBX_dom"/>
</dbReference>
<dbReference type="EMBL" id="CAJVRM010000191">
    <property type="protein sequence ID" value="CAG8976789.1"/>
    <property type="molecule type" value="Genomic_DNA"/>
</dbReference>
<dbReference type="GO" id="GO:0061025">
    <property type="term" value="P:membrane fusion"/>
    <property type="evidence" value="ECO:0007669"/>
    <property type="project" value="TreeGrafter"/>
</dbReference>
<organism evidence="4 5">
    <name type="scientific">Hymenoscyphus albidus</name>
    <dbReference type="NCBI Taxonomy" id="595503"/>
    <lineage>
        <taxon>Eukaryota</taxon>
        <taxon>Fungi</taxon>
        <taxon>Dikarya</taxon>
        <taxon>Ascomycota</taxon>
        <taxon>Pezizomycotina</taxon>
        <taxon>Leotiomycetes</taxon>
        <taxon>Helotiales</taxon>
        <taxon>Helotiaceae</taxon>
        <taxon>Hymenoscyphus</taxon>
    </lineage>
</organism>
<dbReference type="Proteomes" id="UP000701801">
    <property type="component" value="Unassembled WGS sequence"/>
</dbReference>
<evidence type="ECO:0000313" key="4">
    <source>
        <dbReference type="EMBL" id="CAG8976789.1"/>
    </source>
</evidence>
<protein>
    <recommendedName>
        <fullName evidence="6">SEP-domain-containing protein</fullName>
    </recommendedName>
</protein>
<sequence length="416" mass="43920">MADSAHHDELINQLCELTGASPADAQQYLVANQWDLSGAATEYYQSQEEGIQTAQGGRDDPQEAEAYTGPRTLDGRPAPAAIPSVAPTSRSAAPPNRGKFATLDSLNQGGAGAGHGHGHAHDDDDDSDDEDYENEQPRDLFTGGEKSGLAVQDPSNKQNNPSKLVNDILKKARANAAGGGGEPSSAPSSSRFRGSGQTLGGDDTPSQIIPDPNPRVPEVEAQARSLHLWQDGFSVGDGPLYRFDDPANASYLQKIRNGQAPTDLMDVSINQPVNITLINHDENYKPPPKVYKPFSGGGHRLGSPTPGASSAATSSITPVAAPSAATSTPAPADDASQGSLRINVRLAQGQMLRARFNPTDTIGDIYDFIARAPSDDASRAWVLSTTMPNVNHTDKTLQLGDVDAFKRGGVAIQKWV</sequence>
<feature type="region of interest" description="Disordered" evidence="1">
    <location>
        <begin position="45"/>
        <end position="215"/>
    </location>
</feature>
<dbReference type="GO" id="GO:0031468">
    <property type="term" value="P:nuclear membrane reassembly"/>
    <property type="evidence" value="ECO:0007669"/>
    <property type="project" value="TreeGrafter"/>
</dbReference>
<feature type="compositionally biased region" description="Low complexity" evidence="1">
    <location>
        <begin position="183"/>
        <end position="196"/>
    </location>
</feature>
<dbReference type="InterPro" id="IPR036241">
    <property type="entry name" value="NSFL1C_SEP_dom_sf"/>
</dbReference>
<dbReference type="Gene3D" id="1.10.8.10">
    <property type="entry name" value="DNA helicase RuvA subunit, C-terminal domain"/>
    <property type="match status" value="1"/>
</dbReference>
<feature type="compositionally biased region" description="Acidic residues" evidence="1">
    <location>
        <begin position="123"/>
        <end position="134"/>
    </location>
</feature>
<gene>
    <name evidence="4" type="ORF">HYALB_00012031</name>
</gene>
<dbReference type="SUPFAM" id="SSF102848">
    <property type="entry name" value="NSFL1 (p97 ATPase) cofactor p47, SEP domain"/>
    <property type="match status" value="1"/>
</dbReference>
<dbReference type="SUPFAM" id="SSF54236">
    <property type="entry name" value="Ubiquitin-like"/>
    <property type="match status" value="1"/>
</dbReference>
<dbReference type="GO" id="GO:0005829">
    <property type="term" value="C:cytosol"/>
    <property type="evidence" value="ECO:0007669"/>
    <property type="project" value="TreeGrafter"/>
</dbReference>
<dbReference type="PANTHER" id="PTHR23333">
    <property type="entry name" value="UBX DOMAIN CONTAINING PROTEIN"/>
    <property type="match status" value="1"/>
</dbReference>
<dbReference type="Gene3D" id="3.10.20.90">
    <property type="entry name" value="Phosphatidylinositol 3-kinase Catalytic Subunit, Chain A, domain 1"/>
    <property type="match status" value="1"/>
</dbReference>
<evidence type="ECO:0000256" key="1">
    <source>
        <dbReference type="SAM" id="MobiDB-lite"/>
    </source>
</evidence>
<feature type="compositionally biased region" description="Polar residues" evidence="1">
    <location>
        <begin position="45"/>
        <end position="55"/>
    </location>
</feature>
<dbReference type="PROSITE" id="PS51399">
    <property type="entry name" value="SEP"/>
    <property type="match status" value="1"/>
</dbReference>
<feature type="compositionally biased region" description="Polar residues" evidence="1">
    <location>
        <begin position="153"/>
        <end position="163"/>
    </location>
</feature>
<evidence type="ECO:0008006" key="6">
    <source>
        <dbReference type="Google" id="ProtNLM"/>
    </source>
</evidence>
<reference evidence="4" key="1">
    <citation type="submission" date="2021-07" db="EMBL/GenBank/DDBJ databases">
        <authorList>
            <person name="Durling M."/>
        </authorList>
    </citation>
    <scope>NUCLEOTIDE SEQUENCE</scope>
</reference>
<feature type="domain" description="SEP" evidence="3">
    <location>
        <begin position="221"/>
        <end position="285"/>
    </location>
</feature>
<evidence type="ECO:0000259" key="2">
    <source>
        <dbReference type="PROSITE" id="PS50033"/>
    </source>
</evidence>
<feature type="region of interest" description="Disordered" evidence="1">
    <location>
        <begin position="293"/>
        <end position="336"/>
    </location>
</feature>
<dbReference type="CDD" id="cd14348">
    <property type="entry name" value="UBA_p47"/>
    <property type="match status" value="1"/>
</dbReference>
<dbReference type="GO" id="GO:0000045">
    <property type="term" value="P:autophagosome assembly"/>
    <property type="evidence" value="ECO:0007669"/>
    <property type="project" value="TreeGrafter"/>
</dbReference>
<dbReference type="Pfam" id="PF08059">
    <property type="entry name" value="SEP"/>
    <property type="match status" value="1"/>
</dbReference>
<dbReference type="InterPro" id="IPR012989">
    <property type="entry name" value="SEP_domain"/>
</dbReference>
<dbReference type="PROSITE" id="PS50033">
    <property type="entry name" value="UBX"/>
    <property type="match status" value="1"/>
</dbReference>
<name>A0A9N9LKD3_9HELO</name>
<dbReference type="AlphaFoldDB" id="A0A9N9LKD3"/>
<dbReference type="FunFam" id="3.30.420.210:FF:000002">
    <property type="entry name" value="UBX domain-containing protein 1"/>
    <property type="match status" value="1"/>
</dbReference>
<dbReference type="GO" id="GO:0007030">
    <property type="term" value="P:Golgi organization"/>
    <property type="evidence" value="ECO:0007669"/>
    <property type="project" value="TreeGrafter"/>
</dbReference>
<dbReference type="Pfam" id="PF00789">
    <property type="entry name" value="UBX"/>
    <property type="match status" value="1"/>
</dbReference>
<feature type="domain" description="UBX" evidence="2">
    <location>
        <begin position="335"/>
        <end position="388"/>
    </location>
</feature>
<dbReference type="SMART" id="SM00553">
    <property type="entry name" value="SEP"/>
    <property type="match status" value="1"/>
</dbReference>
<feature type="compositionally biased region" description="Low complexity" evidence="1">
    <location>
        <begin position="303"/>
        <end position="336"/>
    </location>
</feature>
<evidence type="ECO:0000259" key="3">
    <source>
        <dbReference type="PROSITE" id="PS51399"/>
    </source>
</evidence>
<dbReference type="GO" id="GO:0005634">
    <property type="term" value="C:nucleus"/>
    <property type="evidence" value="ECO:0007669"/>
    <property type="project" value="TreeGrafter"/>
</dbReference>
<dbReference type="Pfam" id="PF14555">
    <property type="entry name" value="UBA_4"/>
    <property type="match status" value="1"/>
</dbReference>
<dbReference type="PANTHER" id="PTHR23333:SF20">
    <property type="entry name" value="NSFL1 COFACTOR P47"/>
    <property type="match status" value="1"/>
</dbReference>
<proteinExistence type="predicted"/>